<keyword evidence="2" id="KW-0732">Signal</keyword>
<reference evidence="5" key="1">
    <citation type="journal article" date="2020" name="Stud. Mycol.">
        <title>101 Dothideomycetes genomes: A test case for predicting lifestyles and emergence of pathogens.</title>
        <authorList>
            <person name="Haridas S."/>
            <person name="Albert R."/>
            <person name="Binder M."/>
            <person name="Bloem J."/>
            <person name="LaButti K."/>
            <person name="Salamov A."/>
            <person name="Andreopoulos B."/>
            <person name="Baker S."/>
            <person name="Barry K."/>
            <person name="Bills G."/>
            <person name="Bluhm B."/>
            <person name="Cannon C."/>
            <person name="Castanera R."/>
            <person name="Culley D."/>
            <person name="Daum C."/>
            <person name="Ezra D."/>
            <person name="Gonzalez J."/>
            <person name="Henrissat B."/>
            <person name="Kuo A."/>
            <person name="Liang C."/>
            <person name="Lipzen A."/>
            <person name="Lutzoni F."/>
            <person name="Magnuson J."/>
            <person name="Mondo S."/>
            <person name="Nolan M."/>
            <person name="Ohm R."/>
            <person name="Pangilinan J."/>
            <person name="Park H.-J."/>
            <person name="Ramirez L."/>
            <person name="Alfaro M."/>
            <person name="Sun H."/>
            <person name="Tritt A."/>
            <person name="Yoshinaga Y."/>
            <person name="Zwiers L.-H."/>
            <person name="Turgeon B."/>
            <person name="Goodwin S."/>
            <person name="Spatafora J."/>
            <person name="Crous P."/>
            <person name="Grigoriev I."/>
        </authorList>
    </citation>
    <scope>NUCLEOTIDE SEQUENCE [LARGE SCALE GENOMIC DNA]</scope>
    <source>
        <strain evidence="5">CBS 304.66</strain>
    </source>
</reference>
<accession>A0A9P4K8L7</accession>
<feature type="region of interest" description="Disordered" evidence="1">
    <location>
        <begin position="42"/>
        <end position="119"/>
    </location>
</feature>
<dbReference type="InterPro" id="IPR055561">
    <property type="entry name" value="DUF7137"/>
</dbReference>
<feature type="compositionally biased region" description="Basic and acidic residues" evidence="1">
    <location>
        <begin position="73"/>
        <end position="92"/>
    </location>
</feature>
<feature type="compositionally biased region" description="Polar residues" evidence="1">
    <location>
        <begin position="45"/>
        <end position="58"/>
    </location>
</feature>
<feature type="compositionally biased region" description="Polar residues" evidence="1">
    <location>
        <begin position="93"/>
        <end position="109"/>
    </location>
</feature>
<dbReference type="PANTHER" id="PTHR42028">
    <property type="entry name" value="CHROMOSOME 1, WHOLE GENOME SHOTGUN SEQUENCE"/>
    <property type="match status" value="1"/>
</dbReference>
<sequence length="291" mass="31093">MRPSQLLAAVVALSSLSAAWPDAFVDSVRAVGDVHNIIYGRQDNADSSVESSSRPTPTNKDDSSSTTEGAETTARETDRATTTRDEDAKTTDKASGSQKVTGTKTAKSSKTPEFDPRLPAGGISMVTPAAIAGPQYYKVGDWVTFAWNYTSLSVTPSAIDILATCTANQATYTLAVNQSTEETGKILWDTGAYQATASVPLLTETYTLIIYDSESSVSATARPGYLGAYSQFTFGMYLPQKYVSFDRFECANCVKNAVGALTDSLTIKMMLFTGTTTIASFLYFASSFGLL</sequence>
<dbReference type="Pfam" id="PF23585">
    <property type="entry name" value="DUF7137"/>
    <property type="match status" value="1"/>
</dbReference>
<feature type="chain" id="PRO_5040160988" description="DUF7137 domain-containing protein" evidence="2">
    <location>
        <begin position="22"/>
        <end position="291"/>
    </location>
</feature>
<organism evidence="4 5">
    <name type="scientific">Lojkania enalia</name>
    <dbReference type="NCBI Taxonomy" id="147567"/>
    <lineage>
        <taxon>Eukaryota</taxon>
        <taxon>Fungi</taxon>
        <taxon>Dikarya</taxon>
        <taxon>Ascomycota</taxon>
        <taxon>Pezizomycotina</taxon>
        <taxon>Dothideomycetes</taxon>
        <taxon>Pleosporomycetidae</taxon>
        <taxon>Pleosporales</taxon>
        <taxon>Pleosporales incertae sedis</taxon>
        <taxon>Lojkania</taxon>
    </lineage>
</organism>
<proteinExistence type="predicted"/>
<feature type="domain" description="DUF7137" evidence="3">
    <location>
        <begin position="118"/>
        <end position="251"/>
    </location>
</feature>
<feature type="signal peptide" evidence="2">
    <location>
        <begin position="1"/>
        <end position="21"/>
    </location>
</feature>
<dbReference type="Proteomes" id="UP000800093">
    <property type="component" value="Unassembled WGS sequence"/>
</dbReference>
<dbReference type="AlphaFoldDB" id="A0A9P4K8L7"/>
<evidence type="ECO:0000313" key="4">
    <source>
        <dbReference type="EMBL" id="KAF2263765.1"/>
    </source>
</evidence>
<protein>
    <recommendedName>
        <fullName evidence="3">DUF7137 domain-containing protein</fullName>
    </recommendedName>
</protein>
<evidence type="ECO:0000259" key="3">
    <source>
        <dbReference type="Pfam" id="PF23585"/>
    </source>
</evidence>
<keyword evidence="5" id="KW-1185">Reference proteome</keyword>
<dbReference type="EMBL" id="ML986622">
    <property type="protein sequence ID" value="KAF2263765.1"/>
    <property type="molecule type" value="Genomic_DNA"/>
</dbReference>
<evidence type="ECO:0000256" key="1">
    <source>
        <dbReference type="SAM" id="MobiDB-lite"/>
    </source>
</evidence>
<name>A0A9P4K8L7_9PLEO</name>
<evidence type="ECO:0000313" key="5">
    <source>
        <dbReference type="Proteomes" id="UP000800093"/>
    </source>
</evidence>
<gene>
    <name evidence="4" type="ORF">CC78DRAFT_266744</name>
</gene>
<comment type="caution">
    <text evidence="4">The sequence shown here is derived from an EMBL/GenBank/DDBJ whole genome shotgun (WGS) entry which is preliminary data.</text>
</comment>
<evidence type="ECO:0000256" key="2">
    <source>
        <dbReference type="SAM" id="SignalP"/>
    </source>
</evidence>
<dbReference type="OrthoDB" id="2435509at2759"/>
<dbReference type="PANTHER" id="PTHR42028:SF1">
    <property type="entry name" value="YALI0E30657P"/>
    <property type="match status" value="1"/>
</dbReference>